<comment type="similarity">
    <text evidence="1">Belongs to the ParA family.</text>
</comment>
<dbReference type="EMBL" id="QICA01000005">
    <property type="protein sequence ID" value="RNL38715.1"/>
    <property type="molecule type" value="Genomic_DNA"/>
</dbReference>
<comment type="caution">
    <text evidence="4">The sequence shown here is derived from an EMBL/GenBank/DDBJ whole genome shotgun (WGS) entry which is preliminary data.</text>
</comment>
<dbReference type="InterPro" id="IPR050678">
    <property type="entry name" value="DNA_Partitioning_ATPase"/>
</dbReference>
<sequence>MTCKTIAVANQKGGTGKTATTLSLGIALAKLDKRVLLVDTDPQGDLTKSLGWSNPDSLEITVANHIQAVIDGIDLQAKEGILSHKEGIDLMPANIDLASMEMGIFMAMSREQILNTWLSCIKDSYDYVLIDCAPTLGILPVNAFVASDSVLIPVSAEFLPASAMTELLKTINRVKRQINPSLDVEGILITLFDTRNNLAREVEQTIRSQYGNTYRVFDSVIPRAVSAAETPAVGVSIFAYDKRGKVATAFTGLADEVVCNG</sequence>
<dbReference type="Proteomes" id="UP000278327">
    <property type="component" value="Unassembled WGS sequence"/>
</dbReference>
<dbReference type="PANTHER" id="PTHR13696">
    <property type="entry name" value="P-LOOP CONTAINING NUCLEOSIDE TRIPHOSPHATE HYDROLASE"/>
    <property type="match status" value="1"/>
</dbReference>
<dbReference type="InterPro" id="IPR025669">
    <property type="entry name" value="AAA_dom"/>
</dbReference>
<dbReference type="RefSeq" id="WP_117283780.1">
    <property type="nucleotide sequence ID" value="NZ_JAMTCE010000004.1"/>
</dbReference>
<dbReference type="AlphaFoldDB" id="A0A3N0AV39"/>
<evidence type="ECO:0000259" key="3">
    <source>
        <dbReference type="Pfam" id="PF13614"/>
    </source>
</evidence>
<feature type="domain" description="AAA" evidence="3">
    <location>
        <begin position="4"/>
        <end position="183"/>
    </location>
</feature>
<dbReference type="FunFam" id="3.40.50.300:FF:000285">
    <property type="entry name" value="Sporulation initiation inhibitor Soj"/>
    <property type="match status" value="1"/>
</dbReference>
<keyword evidence="5" id="KW-1185">Reference proteome</keyword>
<dbReference type="Pfam" id="PF13614">
    <property type="entry name" value="AAA_31"/>
    <property type="match status" value="1"/>
</dbReference>
<dbReference type="CDD" id="cd02042">
    <property type="entry name" value="ParAB_family"/>
    <property type="match status" value="1"/>
</dbReference>
<dbReference type="PANTHER" id="PTHR13696:SF99">
    <property type="entry name" value="COBYRINIC ACID AC-DIAMIDE SYNTHASE"/>
    <property type="match status" value="1"/>
</dbReference>
<protein>
    <submittedName>
        <fullName evidence="4">Chromosome partitioning protein ParA</fullName>
    </submittedName>
</protein>
<organism evidence="4 5">
    <name type="scientific">Adlercreutzia equolifaciens subsp. celatus DSM 18785</name>
    <dbReference type="NCBI Taxonomy" id="1121021"/>
    <lineage>
        <taxon>Bacteria</taxon>
        <taxon>Bacillati</taxon>
        <taxon>Actinomycetota</taxon>
        <taxon>Coriobacteriia</taxon>
        <taxon>Eggerthellales</taxon>
        <taxon>Eggerthellaceae</taxon>
        <taxon>Adlercreutzia</taxon>
    </lineage>
</organism>
<evidence type="ECO:0000256" key="1">
    <source>
        <dbReference type="ARBA" id="ARBA00006976"/>
    </source>
</evidence>
<reference evidence="4 5" key="1">
    <citation type="journal article" date="2019" name="Microbiol. Resour. Announc.">
        <title>Draft Genome Sequences of Type Strains of Gordonibacter faecihominis, Paraeggerthella hongkongensis, Parvibacter caecicola,Slackia equolifaciens, Slackia faecicanis, and Slackia isoflavoniconvertens.</title>
        <authorList>
            <person name="Danylec N."/>
            <person name="Stoll D.A."/>
            <person name="Dotsch A."/>
            <person name="Huch M."/>
        </authorList>
    </citation>
    <scope>NUCLEOTIDE SEQUENCE [LARGE SCALE GENOMIC DNA]</scope>
    <source>
        <strain evidence="4 5">DSM 18785</strain>
    </source>
</reference>
<dbReference type="SUPFAM" id="SSF52540">
    <property type="entry name" value="P-loop containing nucleoside triphosphate hydrolases"/>
    <property type="match status" value="1"/>
</dbReference>
<accession>A0A3N0AV39</accession>
<comment type="function">
    <text evidence="2">May play a role in septum formation.</text>
</comment>
<dbReference type="InterPro" id="IPR027417">
    <property type="entry name" value="P-loop_NTPase"/>
</dbReference>
<evidence type="ECO:0000313" key="5">
    <source>
        <dbReference type="Proteomes" id="UP000278327"/>
    </source>
</evidence>
<gene>
    <name evidence="4" type="ORF">DMP10_04515</name>
</gene>
<name>A0A3N0AV39_9ACTN</name>
<proteinExistence type="inferred from homology"/>
<dbReference type="Gene3D" id="3.40.50.300">
    <property type="entry name" value="P-loop containing nucleotide triphosphate hydrolases"/>
    <property type="match status" value="1"/>
</dbReference>
<evidence type="ECO:0000256" key="2">
    <source>
        <dbReference type="ARBA" id="ARBA00059092"/>
    </source>
</evidence>
<evidence type="ECO:0000313" key="4">
    <source>
        <dbReference type="EMBL" id="RNL38715.1"/>
    </source>
</evidence>